<dbReference type="GO" id="GO:0003677">
    <property type="term" value="F:DNA binding"/>
    <property type="evidence" value="ECO:0007669"/>
    <property type="project" value="UniProtKB-KW"/>
</dbReference>
<organism evidence="9 10">
    <name type="scientific">Piscinibacter gummiphilus</name>
    <dbReference type="NCBI Taxonomy" id="946333"/>
    <lineage>
        <taxon>Bacteria</taxon>
        <taxon>Pseudomonadati</taxon>
        <taxon>Pseudomonadota</taxon>
        <taxon>Betaproteobacteria</taxon>
        <taxon>Burkholderiales</taxon>
        <taxon>Sphaerotilaceae</taxon>
        <taxon>Piscinibacter</taxon>
    </lineage>
</organism>
<dbReference type="STRING" id="946333.A4W93_28370"/>
<dbReference type="KEGG" id="rgu:A4W93_28370"/>
<dbReference type="AlphaFoldDB" id="A0A1W6LIQ9"/>
<keyword evidence="5" id="KW-0804">Transcription</keyword>
<evidence type="ECO:0000259" key="8">
    <source>
        <dbReference type="PROSITE" id="PS50110"/>
    </source>
</evidence>
<dbReference type="PANTHER" id="PTHR44688">
    <property type="entry name" value="DNA-BINDING TRANSCRIPTIONAL ACTIVATOR DEVR_DOSR"/>
    <property type="match status" value="1"/>
</dbReference>
<dbReference type="PROSITE" id="PS50043">
    <property type="entry name" value="HTH_LUXR_2"/>
    <property type="match status" value="1"/>
</dbReference>
<dbReference type="InterPro" id="IPR036388">
    <property type="entry name" value="WH-like_DNA-bd_sf"/>
</dbReference>
<keyword evidence="1 6" id="KW-0597">Phosphoprotein</keyword>
<dbReference type="InterPro" id="IPR000792">
    <property type="entry name" value="Tscrpt_reg_LuxR_C"/>
</dbReference>
<keyword evidence="4" id="KW-0238">DNA-binding</keyword>
<dbReference type="Pfam" id="PF00072">
    <property type="entry name" value="Response_reg"/>
    <property type="match status" value="1"/>
</dbReference>
<dbReference type="Gene3D" id="1.10.10.10">
    <property type="entry name" value="Winged helix-like DNA-binding domain superfamily/Winged helix DNA-binding domain"/>
    <property type="match status" value="1"/>
</dbReference>
<dbReference type="InterPro" id="IPR016032">
    <property type="entry name" value="Sig_transdc_resp-reg_C-effctor"/>
</dbReference>
<evidence type="ECO:0000256" key="4">
    <source>
        <dbReference type="ARBA" id="ARBA00023125"/>
    </source>
</evidence>
<evidence type="ECO:0000256" key="6">
    <source>
        <dbReference type="PROSITE-ProRule" id="PRU00169"/>
    </source>
</evidence>
<dbReference type="Pfam" id="PF00196">
    <property type="entry name" value="GerE"/>
    <property type="match status" value="1"/>
</dbReference>
<evidence type="ECO:0000259" key="7">
    <source>
        <dbReference type="PROSITE" id="PS50043"/>
    </source>
</evidence>
<dbReference type="SMART" id="SM00448">
    <property type="entry name" value="REC"/>
    <property type="match status" value="1"/>
</dbReference>
<proteinExistence type="predicted"/>
<evidence type="ECO:0000313" key="9">
    <source>
        <dbReference type="EMBL" id="ARN24100.1"/>
    </source>
</evidence>
<dbReference type="SMART" id="SM00421">
    <property type="entry name" value="HTH_LUXR"/>
    <property type="match status" value="1"/>
</dbReference>
<dbReference type="GO" id="GO:0006355">
    <property type="term" value="P:regulation of DNA-templated transcription"/>
    <property type="evidence" value="ECO:0007669"/>
    <property type="project" value="InterPro"/>
</dbReference>
<dbReference type="CDD" id="cd06170">
    <property type="entry name" value="LuxR_C_like"/>
    <property type="match status" value="1"/>
</dbReference>
<keyword evidence="2" id="KW-0902">Two-component regulatory system</keyword>
<evidence type="ECO:0000256" key="1">
    <source>
        <dbReference type="ARBA" id="ARBA00022553"/>
    </source>
</evidence>
<dbReference type="Proteomes" id="UP000193427">
    <property type="component" value="Chromosome"/>
</dbReference>
<dbReference type="CDD" id="cd17537">
    <property type="entry name" value="REC_FixJ"/>
    <property type="match status" value="1"/>
</dbReference>
<name>A0A1W6LIQ9_9BURK</name>
<dbReference type="SUPFAM" id="SSF46894">
    <property type="entry name" value="C-terminal effector domain of the bipartite response regulators"/>
    <property type="match status" value="1"/>
</dbReference>
<gene>
    <name evidence="9" type="ORF">A4W93_28370</name>
</gene>
<dbReference type="InterPro" id="IPR011006">
    <property type="entry name" value="CheY-like_superfamily"/>
</dbReference>
<protein>
    <recommendedName>
        <fullName evidence="11">DNA-binding response regulator</fullName>
    </recommendedName>
</protein>
<dbReference type="GO" id="GO:0000160">
    <property type="term" value="P:phosphorelay signal transduction system"/>
    <property type="evidence" value="ECO:0007669"/>
    <property type="project" value="UniProtKB-KW"/>
</dbReference>
<feature type="domain" description="Response regulatory" evidence="8">
    <location>
        <begin position="9"/>
        <end position="123"/>
    </location>
</feature>
<evidence type="ECO:0000313" key="10">
    <source>
        <dbReference type="Proteomes" id="UP000193427"/>
    </source>
</evidence>
<accession>A0A1W6LIQ9</accession>
<evidence type="ECO:0000256" key="3">
    <source>
        <dbReference type="ARBA" id="ARBA00023015"/>
    </source>
</evidence>
<sequence>MVPERSEAAVHVVDDDESLRNAIRRVLQLAGFEVRTYGSAGEFLLDRPDRLRGCLLLDVRMPGPTGLDLQESLARRGAVLPIIFLTGNGDLPMCVQAMRGGAVDFLSKPAPRDVLLGAVQRAMRRGVELLAERDQRQQVQSRYETLTSREREVLAGVVRGKLNKTIAFELGSAERTIKAHRARLMEKMHCKSVAELVHVTEQLQLMPQVA</sequence>
<dbReference type="FunFam" id="3.40.50.2300:FF:000018">
    <property type="entry name" value="DNA-binding transcriptional regulator NtrC"/>
    <property type="match status" value="1"/>
</dbReference>
<keyword evidence="10" id="KW-1185">Reference proteome</keyword>
<dbReference type="EMBL" id="CP015118">
    <property type="protein sequence ID" value="ARN24100.1"/>
    <property type="molecule type" value="Genomic_DNA"/>
</dbReference>
<dbReference type="SUPFAM" id="SSF52172">
    <property type="entry name" value="CheY-like"/>
    <property type="match status" value="1"/>
</dbReference>
<reference evidence="9 10" key="1">
    <citation type="submission" date="2016-04" db="EMBL/GenBank/DDBJ databases">
        <title>Complete genome sequence of natural rubber-degrading, novel Gram-negative bacterium, Rhizobacter gummiphilus strain NS21.</title>
        <authorList>
            <person name="Tabata M."/>
            <person name="Kasai D."/>
            <person name="Fukuda M."/>
        </authorList>
    </citation>
    <scope>NUCLEOTIDE SEQUENCE [LARGE SCALE GENOMIC DNA]</scope>
    <source>
        <strain evidence="9 10">NS21</strain>
    </source>
</reference>
<dbReference type="PROSITE" id="PS50110">
    <property type="entry name" value="RESPONSE_REGULATORY"/>
    <property type="match status" value="1"/>
</dbReference>
<keyword evidence="3" id="KW-0805">Transcription regulation</keyword>
<evidence type="ECO:0000256" key="2">
    <source>
        <dbReference type="ARBA" id="ARBA00023012"/>
    </source>
</evidence>
<feature type="modified residue" description="4-aspartylphosphate" evidence="6">
    <location>
        <position position="58"/>
    </location>
</feature>
<dbReference type="PANTHER" id="PTHR44688:SF16">
    <property type="entry name" value="DNA-BINDING TRANSCRIPTIONAL ACTIVATOR DEVR_DOSR"/>
    <property type="match status" value="1"/>
</dbReference>
<evidence type="ECO:0008006" key="11">
    <source>
        <dbReference type="Google" id="ProtNLM"/>
    </source>
</evidence>
<dbReference type="InterPro" id="IPR001789">
    <property type="entry name" value="Sig_transdc_resp-reg_receiver"/>
</dbReference>
<evidence type="ECO:0000256" key="5">
    <source>
        <dbReference type="ARBA" id="ARBA00023163"/>
    </source>
</evidence>
<dbReference type="Gene3D" id="3.40.50.2300">
    <property type="match status" value="1"/>
</dbReference>
<dbReference type="PRINTS" id="PR00038">
    <property type="entry name" value="HTHLUXR"/>
</dbReference>
<feature type="domain" description="HTH luxR-type" evidence="7">
    <location>
        <begin position="139"/>
        <end position="204"/>
    </location>
</feature>